<evidence type="ECO:0000256" key="4">
    <source>
        <dbReference type="ARBA" id="ARBA00022723"/>
    </source>
</evidence>
<evidence type="ECO:0000256" key="11">
    <source>
        <dbReference type="RuleBase" id="RU363130"/>
    </source>
</evidence>
<evidence type="ECO:0000256" key="9">
    <source>
        <dbReference type="ARBA" id="ARBA00023239"/>
    </source>
</evidence>
<keyword evidence="5 11" id="KW-0999">Mitochondrion inner membrane</keyword>
<comment type="function">
    <text evidence="11">Lyase that catalyzes the covalent linking of the heme group to the cytochrome C apoprotein to produce the mature functional cytochrome.</text>
</comment>
<evidence type="ECO:0000256" key="6">
    <source>
        <dbReference type="ARBA" id="ARBA00023004"/>
    </source>
</evidence>
<dbReference type="STRING" id="7395.A0A1A9VD39"/>
<comment type="subcellular location">
    <subcellularLocation>
        <location evidence="1 11">Mitochondrion inner membrane</location>
    </subcellularLocation>
</comment>
<evidence type="ECO:0000256" key="5">
    <source>
        <dbReference type="ARBA" id="ARBA00022792"/>
    </source>
</evidence>
<evidence type="ECO:0000256" key="1">
    <source>
        <dbReference type="ARBA" id="ARBA00004273"/>
    </source>
</evidence>
<comment type="catalytic activity">
    <reaction evidence="10">
        <text>holo-[cytochrome c] = apo-[cytochrome c] + heme b</text>
        <dbReference type="Rhea" id="RHEA:22648"/>
        <dbReference type="Rhea" id="RHEA-COMP:10725"/>
        <dbReference type="Rhea" id="RHEA-COMP:10726"/>
        <dbReference type="ChEBI" id="CHEBI:29950"/>
        <dbReference type="ChEBI" id="CHEBI:60344"/>
        <dbReference type="ChEBI" id="CHEBI:83739"/>
        <dbReference type="EC" id="4.4.1.17"/>
    </reaction>
    <physiologicalReaction direction="right-to-left" evidence="10">
        <dbReference type="Rhea" id="RHEA:22650"/>
    </physiologicalReaction>
</comment>
<dbReference type="Proteomes" id="UP000078200">
    <property type="component" value="Unassembled WGS sequence"/>
</dbReference>
<evidence type="ECO:0000256" key="8">
    <source>
        <dbReference type="ARBA" id="ARBA00023136"/>
    </source>
</evidence>
<evidence type="ECO:0000313" key="13">
    <source>
        <dbReference type="Proteomes" id="UP000078200"/>
    </source>
</evidence>
<dbReference type="VEuPathDB" id="VectorBase:GAUT033410"/>
<dbReference type="EC" id="4.4.1.17" evidence="11"/>
<dbReference type="AlphaFoldDB" id="A0A1A9VD39"/>
<evidence type="ECO:0000313" key="12">
    <source>
        <dbReference type="EnsemblMetazoa" id="GAUT033410-PA"/>
    </source>
</evidence>
<dbReference type="GO" id="GO:0004408">
    <property type="term" value="F:holocytochrome-c synthase activity"/>
    <property type="evidence" value="ECO:0007669"/>
    <property type="project" value="UniProtKB-EC"/>
</dbReference>
<dbReference type="PANTHER" id="PTHR12743">
    <property type="entry name" value="CYTOCHROME C1 HEME LYASE"/>
    <property type="match status" value="1"/>
</dbReference>
<proteinExistence type="inferred from homology"/>
<evidence type="ECO:0000256" key="10">
    <source>
        <dbReference type="ARBA" id="ARBA00023944"/>
    </source>
</evidence>
<protein>
    <recommendedName>
        <fullName evidence="11">Holocytochrome c-type synthase</fullName>
        <ecNumber evidence="11">4.4.1.17</ecNumber>
    </recommendedName>
</protein>
<keyword evidence="6 11" id="KW-0408">Iron</keyword>
<keyword evidence="13" id="KW-1185">Reference proteome</keyword>
<evidence type="ECO:0000256" key="3">
    <source>
        <dbReference type="ARBA" id="ARBA00022617"/>
    </source>
</evidence>
<keyword evidence="7 11" id="KW-0496">Mitochondrion</keyword>
<dbReference type="EnsemblMetazoa" id="GAUT033410-RA">
    <property type="protein sequence ID" value="GAUT033410-PA"/>
    <property type="gene ID" value="GAUT033410"/>
</dbReference>
<accession>A0A1A9VD39</accession>
<dbReference type="GO" id="GO:0046872">
    <property type="term" value="F:metal ion binding"/>
    <property type="evidence" value="ECO:0007669"/>
    <property type="project" value="UniProtKB-KW"/>
</dbReference>
<dbReference type="Pfam" id="PF01265">
    <property type="entry name" value="Cyto_heme_lyase"/>
    <property type="match status" value="2"/>
</dbReference>
<keyword evidence="8 11" id="KW-0472">Membrane</keyword>
<evidence type="ECO:0000256" key="2">
    <source>
        <dbReference type="ARBA" id="ARBA00007255"/>
    </source>
</evidence>
<comment type="similarity">
    <text evidence="2 11">Belongs to the cytochrome c-type heme lyase family.</text>
</comment>
<dbReference type="GO" id="GO:0005743">
    <property type="term" value="C:mitochondrial inner membrane"/>
    <property type="evidence" value="ECO:0007669"/>
    <property type="project" value="UniProtKB-SubCell"/>
</dbReference>
<reference evidence="12" key="1">
    <citation type="submission" date="2020-05" db="UniProtKB">
        <authorList>
            <consortium name="EnsemblMetazoa"/>
        </authorList>
    </citation>
    <scope>IDENTIFICATION</scope>
    <source>
        <strain evidence="12">TTRI</strain>
    </source>
</reference>
<sequence length="157" mass="18706">MIERDLIEQPHNPYIVQDCCKNISITPKLLQEYFYYSKLTTTEDGTAQFWQYPSQQMFWNAMLRKGYGPTMDKLGRRYELPFDRHDSIIDRCGKDVRYVINYYDGGIVDKNCKFALLDIRPAMDLFDNIWDRMRVATCVGNLLPWIWQQLEFANTTH</sequence>
<name>A0A1A9VD39_GLOAU</name>
<dbReference type="InterPro" id="IPR000511">
    <property type="entry name" value="Holocyt_c/c1_synthase"/>
</dbReference>
<keyword evidence="3 11" id="KW-0349">Heme</keyword>
<organism evidence="12 13">
    <name type="scientific">Glossina austeni</name>
    <name type="common">Savannah tsetse fly</name>
    <dbReference type="NCBI Taxonomy" id="7395"/>
    <lineage>
        <taxon>Eukaryota</taxon>
        <taxon>Metazoa</taxon>
        <taxon>Ecdysozoa</taxon>
        <taxon>Arthropoda</taxon>
        <taxon>Hexapoda</taxon>
        <taxon>Insecta</taxon>
        <taxon>Pterygota</taxon>
        <taxon>Neoptera</taxon>
        <taxon>Endopterygota</taxon>
        <taxon>Diptera</taxon>
        <taxon>Brachycera</taxon>
        <taxon>Muscomorpha</taxon>
        <taxon>Hippoboscoidea</taxon>
        <taxon>Glossinidae</taxon>
        <taxon>Glossina</taxon>
    </lineage>
</organism>
<evidence type="ECO:0000256" key="7">
    <source>
        <dbReference type="ARBA" id="ARBA00023128"/>
    </source>
</evidence>
<dbReference type="PANTHER" id="PTHR12743:SF0">
    <property type="entry name" value="HOLOCYTOCHROME C-TYPE SYNTHASE"/>
    <property type="match status" value="1"/>
</dbReference>
<keyword evidence="4 11" id="KW-0479">Metal-binding</keyword>
<keyword evidence="9 11" id="KW-0456">Lyase</keyword>